<evidence type="ECO:0000313" key="3">
    <source>
        <dbReference type="EMBL" id="OIO08427.1"/>
    </source>
</evidence>
<comment type="caution">
    <text evidence="3">The sequence shown here is derived from an EMBL/GenBank/DDBJ whole genome shotgun (WGS) entry which is preliminary data.</text>
</comment>
<dbReference type="Pfam" id="PF18895">
    <property type="entry name" value="T4SS_pilin"/>
    <property type="match status" value="1"/>
</dbReference>
<dbReference type="STRING" id="1805146.AUJ27_00770"/>
<feature type="chain" id="PRO_5013063084" evidence="2">
    <location>
        <begin position="27"/>
        <end position="139"/>
    </location>
</feature>
<name>A0A1J4TC06_9BACT</name>
<dbReference type="AlphaFoldDB" id="A0A1J4TC06"/>
<keyword evidence="1" id="KW-1133">Transmembrane helix</keyword>
<proteinExistence type="predicted"/>
<dbReference type="EMBL" id="MNUU01000013">
    <property type="protein sequence ID" value="OIO08427.1"/>
    <property type="molecule type" value="Genomic_DNA"/>
</dbReference>
<keyword evidence="2" id="KW-0732">Signal</keyword>
<accession>A0A1J4TC06</accession>
<organism evidence="3 4">
    <name type="scientific">Candidatus Falkowbacteria bacterium CG1_02_37_44</name>
    <dbReference type="NCBI Taxonomy" id="1805146"/>
    <lineage>
        <taxon>Bacteria</taxon>
        <taxon>Candidatus Falkowiibacteriota</taxon>
    </lineage>
</organism>
<reference evidence="3 4" key="1">
    <citation type="journal article" date="2016" name="Environ. Microbiol.">
        <title>Genomic resolution of a cold subsurface aquifer community provides metabolic insights for novel microbes adapted to high CO concentrations.</title>
        <authorList>
            <person name="Probst A.J."/>
            <person name="Castelle C.J."/>
            <person name="Singh A."/>
            <person name="Brown C.T."/>
            <person name="Anantharaman K."/>
            <person name="Sharon I."/>
            <person name="Hug L.A."/>
            <person name="Burstein D."/>
            <person name="Emerson J.B."/>
            <person name="Thomas B.C."/>
            <person name="Banfield J.F."/>
        </authorList>
    </citation>
    <scope>NUCLEOTIDE SEQUENCE [LARGE SCALE GENOMIC DNA]</scope>
    <source>
        <strain evidence="3">CG1_02_37_44</strain>
    </source>
</reference>
<gene>
    <name evidence="3" type="ORF">AUJ27_00770</name>
</gene>
<feature type="transmembrane region" description="Helical" evidence="1">
    <location>
        <begin position="63"/>
        <end position="85"/>
    </location>
</feature>
<sequence length="139" mass="15227">MFFKYFKRILILVIIFFITANINVSAANLKDAFKSQDPNTGPSILDKTAQGSGFNTVVTADNIIGVIIQTALSLLGVIFLGIMIFGGYLWMTGRGNEERVTRAKNLIWAAIIGLIIVVSAYAISYFIISKVGEGVLQKY</sequence>
<protein>
    <submittedName>
        <fullName evidence="3">Uncharacterized protein</fullName>
    </submittedName>
</protein>
<evidence type="ECO:0000256" key="1">
    <source>
        <dbReference type="SAM" id="Phobius"/>
    </source>
</evidence>
<feature type="transmembrane region" description="Helical" evidence="1">
    <location>
        <begin position="106"/>
        <end position="128"/>
    </location>
</feature>
<dbReference type="Proteomes" id="UP000183192">
    <property type="component" value="Unassembled WGS sequence"/>
</dbReference>
<dbReference type="InterPro" id="IPR043993">
    <property type="entry name" value="T4SS_pilin"/>
</dbReference>
<keyword evidence="1" id="KW-0812">Transmembrane</keyword>
<evidence type="ECO:0000313" key="4">
    <source>
        <dbReference type="Proteomes" id="UP000183192"/>
    </source>
</evidence>
<evidence type="ECO:0000256" key="2">
    <source>
        <dbReference type="SAM" id="SignalP"/>
    </source>
</evidence>
<keyword evidence="1" id="KW-0472">Membrane</keyword>
<feature type="signal peptide" evidence="2">
    <location>
        <begin position="1"/>
        <end position="26"/>
    </location>
</feature>